<dbReference type="GO" id="GO:0009055">
    <property type="term" value="F:electron transfer activity"/>
    <property type="evidence" value="ECO:0007669"/>
    <property type="project" value="TreeGrafter"/>
</dbReference>
<dbReference type="OrthoDB" id="9798454at2"/>
<dbReference type="PANTHER" id="PTHR47307">
    <property type="entry name" value="GLUTATHIONE-REGULATED POTASSIUM-EFFLUX SYSTEM ANCILLARY PROTEIN KEFG"/>
    <property type="match status" value="1"/>
</dbReference>
<accession>D5V0M7</accession>
<dbReference type="eggNOG" id="COG2249">
    <property type="taxonomic scope" value="Bacteria"/>
</dbReference>
<dbReference type="STRING" id="572480.Arnit_2187"/>
<dbReference type="AlphaFoldDB" id="D5V0M7"/>
<dbReference type="HOGENOM" id="CLU_058643_0_2_7"/>
<dbReference type="InterPro" id="IPR046980">
    <property type="entry name" value="KefG/KefF"/>
</dbReference>
<proteinExistence type="predicted"/>
<dbReference type="KEGG" id="ant:Arnit_2187"/>
<dbReference type="EMBL" id="CP001999">
    <property type="protein sequence ID" value="ADG93839.1"/>
    <property type="molecule type" value="Genomic_DNA"/>
</dbReference>
<feature type="domain" description="Flavodoxin-like fold" evidence="2">
    <location>
        <begin position="2"/>
        <end position="170"/>
    </location>
</feature>
<name>D5V0M7_ARCNC</name>
<dbReference type="Gene3D" id="3.40.50.360">
    <property type="match status" value="1"/>
</dbReference>
<dbReference type="GO" id="GO:0010181">
    <property type="term" value="F:FMN binding"/>
    <property type="evidence" value="ECO:0007669"/>
    <property type="project" value="TreeGrafter"/>
</dbReference>
<dbReference type="RefSeq" id="WP_013135984.1">
    <property type="nucleotide sequence ID" value="NC_014166.1"/>
</dbReference>
<dbReference type="InterPro" id="IPR003680">
    <property type="entry name" value="Flavodoxin_fold"/>
</dbReference>
<evidence type="ECO:0000259" key="2">
    <source>
        <dbReference type="Pfam" id="PF02525"/>
    </source>
</evidence>
<protein>
    <submittedName>
        <fullName evidence="3">NAD(P)H dehydrogenase (Quinone)</fullName>
    </submittedName>
</protein>
<gene>
    <name evidence="3" type="ordered locus">Arnit_2187</name>
</gene>
<dbReference type="InterPro" id="IPR029039">
    <property type="entry name" value="Flavoprotein-like_sf"/>
</dbReference>
<organism evidence="3 4">
    <name type="scientific">Arcobacter nitrofigilis (strain ATCC 33309 / DSM 7299 / CCUG 15893 / LMG 7604 / NCTC 12251 / CI)</name>
    <name type="common">Campylobacter nitrofigilis</name>
    <dbReference type="NCBI Taxonomy" id="572480"/>
    <lineage>
        <taxon>Bacteria</taxon>
        <taxon>Pseudomonadati</taxon>
        <taxon>Campylobacterota</taxon>
        <taxon>Epsilonproteobacteria</taxon>
        <taxon>Campylobacterales</taxon>
        <taxon>Arcobacteraceae</taxon>
        <taxon>Arcobacter</taxon>
    </lineage>
</organism>
<reference evidence="3 4" key="1">
    <citation type="journal article" date="2010" name="Stand. Genomic Sci.">
        <title>Complete genome sequence of Arcobacter nitrofigilis type strain (CI).</title>
        <authorList>
            <person name="Pati A."/>
            <person name="Gronow S."/>
            <person name="Lapidus A."/>
            <person name="Copeland A."/>
            <person name="Glavina Del Rio T."/>
            <person name="Nolan M."/>
            <person name="Lucas S."/>
            <person name="Tice H."/>
            <person name="Cheng J.F."/>
            <person name="Han C."/>
            <person name="Chertkov O."/>
            <person name="Bruce D."/>
            <person name="Tapia R."/>
            <person name="Goodwin L."/>
            <person name="Pitluck S."/>
            <person name="Liolios K."/>
            <person name="Ivanova N."/>
            <person name="Mavromatis K."/>
            <person name="Chen A."/>
            <person name="Palaniappan K."/>
            <person name="Land M."/>
            <person name="Hauser L."/>
            <person name="Chang Y.J."/>
            <person name="Jeffries C.D."/>
            <person name="Detter J.C."/>
            <person name="Rohde M."/>
            <person name="Goker M."/>
            <person name="Bristow J."/>
            <person name="Eisen J.A."/>
            <person name="Markowitz V."/>
            <person name="Hugenholtz P."/>
            <person name="Klenk H.P."/>
            <person name="Kyrpides N.C."/>
        </authorList>
    </citation>
    <scope>NUCLEOTIDE SEQUENCE [LARGE SCALE GENOMIC DNA]</scope>
    <source>
        <strain evidence="4">ATCC 33309 / DSM 7299 / CCUG 15893 / LMG 7604 / NCTC 12251 / CI</strain>
    </source>
</reference>
<dbReference type="PANTHER" id="PTHR47307:SF1">
    <property type="entry name" value="GLUTATHIONE-REGULATED POTASSIUM-EFFLUX SYSTEM ANCILLARY PROTEIN KEFG"/>
    <property type="match status" value="1"/>
</dbReference>
<keyword evidence="4" id="KW-1185">Reference proteome</keyword>
<evidence type="ECO:0000256" key="1">
    <source>
        <dbReference type="ARBA" id="ARBA00023002"/>
    </source>
</evidence>
<dbReference type="Proteomes" id="UP000000939">
    <property type="component" value="Chromosome"/>
</dbReference>
<keyword evidence="1" id="KW-0560">Oxidoreductase</keyword>
<sequence length="189" mass="22165">MKKTLVILAHPNMKESRLNKEMINSIKDEPFITINDLYSKYKSFDDIDVKEEQKLLLEHDRIVFQFPLYWFSSPGLLKDWQDKVLEYGFAFGSDGYKLANKEFKIAITIGSPEYAYQSGAYIQASINEILKPFEITAKFIHLTFTSTFKVYRALKITDEELKEKALEYRDILLKQDWSTSLFKYLAEAN</sequence>
<dbReference type="Pfam" id="PF02525">
    <property type="entry name" value="Flavodoxin_2"/>
    <property type="match status" value="1"/>
</dbReference>
<evidence type="ECO:0000313" key="4">
    <source>
        <dbReference type="Proteomes" id="UP000000939"/>
    </source>
</evidence>
<dbReference type="SUPFAM" id="SSF52218">
    <property type="entry name" value="Flavoproteins"/>
    <property type="match status" value="1"/>
</dbReference>
<dbReference type="GO" id="GO:0003955">
    <property type="term" value="F:NAD(P)H dehydrogenase (quinone) activity"/>
    <property type="evidence" value="ECO:0007669"/>
    <property type="project" value="TreeGrafter"/>
</dbReference>
<evidence type="ECO:0000313" key="3">
    <source>
        <dbReference type="EMBL" id="ADG93839.1"/>
    </source>
</evidence>